<dbReference type="HOGENOM" id="CLU_130792_0_0_6"/>
<protein>
    <recommendedName>
        <fullName evidence="4">DUF4184 family protein</fullName>
    </recommendedName>
</protein>
<accession>K4KJL0</accession>
<dbReference type="RefSeq" id="WP_015046583.1">
    <property type="nucleotide sequence ID" value="NC_018868.3"/>
</dbReference>
<evidence type="ECO:0000313" key="2">
    <source>
        <dbReference type="EMBL" id="AFU98410.1"/>
    </source>
</evidence>
<dbReference type="OrthoDB" id="272996at2"/>
<evidence type="ECO:0000256" key="1">
    <source>
        <dbReference type="SAM" id="Phobius"/>
    </source>
</evidence>
<dbReference type="AlphaFoldDB" id="K4KJL0"/>
<feature type="transmembrane region" description="Helical" evidence="1">
    <location>
        <begin position="102"/>
        <end position="121"/>
    </location>
</feature>
<dbReference type="eggNOG" id="ENOG5030HQZ">
    <property type="taxonomic scope" value="Bacteria"/>
</dbReference>
<feature type="transmembrane region" description="Helical" evidence="1">
    <location>
        <begin position="150"/>
        <end position="168"/>
    </location>
</feature>
<keyword evidence="1" id="KW-0472">Membrane</keyword>
<sequence length="176" mass="19249">MPFTPFHMGAALIIKPVLNRHFSVIAFGLAQIGMDIEPAYAMLTGNPVLHGPSHTVPGALAIATMVSLLILILPALVNPLLNLFNKEVTHYRLGWLAEPGPVSRTAIITGAFLGTLTHITLDGMMHLDMHPFAPFTQANPLLHLLSHDNIYLLCTVLGITGGSLWLVLKWRNRSRH</sequence>
<keyword evidence="3" id="KW-1185">Reference proteome</keyword>
<dbReference type="EMBL" id="CP003746">
    <property type="protein sequence ID" value="AFU98410.1"/>
    <property type="molecule type" value="Genomic_DNA"/>
</dbReference>
<dbReference type="STRING" id="1117647.M5M_06065"/>
<proteinExistence type="predicted"/>
<feature type="transmembrane region" description="Helical" evidence="1">
    <location>
        <begin position="59"/>
        <end position="81"/>
    </location>
</feature>
<evidence type="ECO:0000313" key="3">
    <source>
        <dbReference type="Proteomes" id="UP000000466"/>
    </source>
</evidence>
<evidence type="ECO:0008006" key="4">
    <source>
        <dbReference type="Google" id="ProtNLM"/>
    </source>
</evidence>
<organism evidence="2 3">
    <name type="scientific">Simiduia agarivorans (strain DSM 21679 / JCM 13881 / BCRC 17597 / SA1)</name>
    <dbReference type="NCBI Taxonomy" id="1117647"/>
    <lineage>
        <taxon>Bacteria</taxon>
        <taxon>Pseudomonadati</taxon>
        <taxon>Pseudomonadota</taxon>
        <taxon>Gammaproteobacteria</taxon>
        <taxon>Cellvibrionales</taxon>
        <taxon>Cellvibrionaceae</taxon>
        <taxon>Simiduia</taxon>
    </lineage>
</organism>
<keyword evidence="1" id="KW-1133">Transmembrane helix</keyword>
<name>K4KJL0_SIMAS</name>
<dbReference type="Proteomes" id="UP000000466">
    <property type="component" value="Chromosome"/>
</dbReference>
<dbReference type="KEGG" id="saga:M5M_06065"/>
<gene>
    <name evidence="2" type="ordered locus">M5M_06065</name>
</gene>
<reference evidence="2 3" key="1">
    <citation type="journal article" date="2013" name="Genome Announc.">
        <title>Complete genome sequence of Simiduia agarivorans SA1(T), a marine bacterium able to degrade a variety of polysaccharides.</title>
        <authorList>
            <person name="Lin S.Y."/>
            <person name="Shieh W.Y."/>
            <person name="Chen J.S."/>
            <person name="Tang S.L."/>
        </authorList>
    </citation>
    <scope>NUCLEOTIDE SEQUENCE [LARGE SCALE GENOMIC DNA]</scope>
    <source>
        <strain evidence="3">DSM 21679 / JCM 13881 / BCRC 17597 / SA1</strain>
    </source>
</reference>
<keyword evidence="1" id="KW-0812">Transmembrane</keyword>